<name>A0A1G7JHT7_9RHOB</name>
<dbReference type="AlphaFoldDB" id="A0A1G7JHT7"/>
<accession>A0A1G7JHT7</accession>
<dbReference type="EMBL" id="FNBL01000003">
    <property type="protein sequence ID" value="SDF24344.1"/>
    <property type="molecule type" value="Genomic_DNA"/>
</dbReference>
<keyword evidence="1" id="KW-0732">Signal</keyword>
<protein>
    <submittedName>
        <fullName evidence="2">Uncharacterized protein</fullName>
    </submittedName>
</protein>
<organism evidence="2 3">
    <name type="scientific">Celeribacter baekdonensis</name>
    <dbReference type="NCBI Taxonomy" id="875171"/>
    <lineage>
        <taxon>Bacteria</taxon>
        <taxon>Pseudomonadati</taxon>
        <taxon>Pseudomonadota</taxon>
        <taxon>Alphaproteobacteria</taxon>
        <taxon>Rhodobacterales</taxon>
        <taxon>Roseobacteraceae</taxon>
        <taxon>Celeribacter</taxon>
    </lineage>
</organism>
<evidence type="ECO:0000313" key="2">
    <source>
        <dbReference type="EMBL" id="SDF24344.1"/>
    </source>
</evidence>
<dbReference type="RefSeq" id="WP_176832838.1">
    <property type="nucleotide sequence ID" value="NZ_FNBL01000003.1"/>
</dbReference>
<evidence type="ECO:0000256" key="1">
    <source>
        <dbReference type="SAM" id="SignalP"/>
    </source>
</evidence>
<feature type="signal peptide" evidence="1">
    <location>
        <begin position="1"/>
        <end position="17"/>
    </location>
</feature>
<dbReference type="Proteomes" id="UP000182284">
    <property type="component" value="Unassembled WGS sequence"/>
</dbReference>
<sequence>MKQLVLGLSLLPCLAWGQTYSTSGQNWSGSYAFPSASDRSLVLQQAQVINDAENPTAAAQTNYYITNDNRTGYVEVTTDGDVTTDLQIGDEIGQQTYAVGSLNTGTTDVSVEGDGNIITADNTADNSGCIDASILSSLQTPEGDAATDVSSLSVLDLADALAAFAAGNCN</sequence>
<gene>
    <name evidence="2" type="ORF">SAMN04488117_10384</name>
</gene>
<reference evidence="2 3" key="1">
    <citation type="submission" date="2016-10" db="EMBL/GenBank/DDBJ databases">
        <authorList>
            <person name="de Groot N.N."/>
        </authorList>
    </citation>
    <scope>NUCLEOTIDE SEQUENCE [LARGE SCALE GENOMIC DNA]</scope>
    <source>
        <strain evidence="2 3">DSM 27375</strain>
    </source>
</reference>
<proteinExistence type="predicted"/>
<evidence type="ECO:0000313" key="3">
    <source>
        <dbReference type="Proteomes" id="UP000182284"/>
    </source>
</evidence>
<feature type="chain" id="PRO_5010292352" evidence="1">
    <location>
        <begin position="18"/>
        <end position="170"/>
    </location>
</feature>